<dbReference type="InterPro" id="IPR040183">
    <property type="entry name" value="THUMPD1-like"/>
</dbReference>
<dbReference type="PANTHER" id="PTHR13452:SF10">
    <property type="entry name" value="THUMP DOMAIN-CONTAINING PROTEIN 1"/>
    <property type="match status" value="1"/>
</dbReference>
<dbReference type="EMBL" id="KN835521">
    <property type="protein sequence ID" value="KIK36540.1"/>
    <property type="molecule type" value="Genomic_DNA"/>
</dbReference>
<name>A0A0C9ZGN2_9AGAM</name>
<dbReference type="HOGENOM" id="CLU_039352_2_3_1"/>
<dbReference type="Gene3D" id="3.30.2300.10">
    <property type="entry name" value="THUMP superfamily"/>
    <property type="match status" value="1"/>
</dbReference>
<accession>A0A0C9ZGN2</accession>
<dbReference type="SUPFAM" id="SSF143437">
    <property type="entry name" value="THUMP domain-like"/>
    <property type="match status" value="1"/>
</dbReference>
<evidence type="ECO:0000256" key="2">
    <source>
        <dbReference type="SAM" id="MobiDB-lite"/>
    </source>
</evidence>
<feature type="domain" description="THUMP" evidence="3">
    <location>
        <begin position="132"/>
        <end position="253"/>
    </location>
</feature>
<evidence type="ECO:0000313" key="4">
    <source>
        <dbReference type="EMBL" id="KIK36540.1"/>
    </source>
</evidence>
<protein>
    <recommendedName>
        <fullName evidence="3">THUMP domain-containing protein</fullName>
    </recommendedName>
</protein>
<dbReference type="GO" id="GO:0003723">
    <property type="term" value="F:RNA binding"/>
    <property type="evidence" value="ECO:0007669"/>
    <property type="project" value="UniProtKB-UniRule"/>
</dbReference>
<dbReference type="OrthoDB" id="367221at2759"/>
<feature type="compositionally biased region" description="Acidic residues" evidence="2">
    <location>
        <begin position="70"/>
        <end position="81"/>
    </location>
</feature>
<reference evidence="4 5" key="1">
    <citation type="submission" date="2014-04" db="EMBL/GenBank/DDBJ databases">
        <authorList>
            <consortium name="DOE Joint Genome Institute"/>
            <person name="Kuo A."/>
            <person name="Ruytinx J."/>
            <person name="Rineau F."/>
            <person name="Colpaert J."/>
            <person name="Kohler A."/>
            <person name="Nagy L.G."/>
            <person name="Floudas D."/>
            <person name="Copeland A."/>
            <person name="Barry K.W."/>
            <person name="Cichocki N."/>
            <person name="Veneault-Fourrey C."/>
            <person name="LaButti K."/>
            <person name="Lindquist E.A."/>
            <person name="Lipzen A."/>
            <person name="Lundell T."/>
            <person name="Morin E."/>
            <person name="Murat C."/>
            <person name="Sun H."/>
            <person name="Tunlid A."/>
            <person name="Henrissat B."/>
            <person name="Grigoriev I.V."/>
            <person name="Hibbett D.S."/>
            <person name="Martin F."/>
            <person name="Nordberg H.P."/>
            <person name="Cantor M.N."/>
            <person name="Hua S.X."/>
        </authorList>
    </citation>
    <scope>NUCLEOTIDE SEQUENCE [LARGE SCALE GENOMIC DNA]</scope>
    <source>
        <strain evidence="4 5">UH-Slu-Lm8-n1</strain>
    </source>
</reference>
<dbReference type="PANTHER" id="PTHR13452">
    <property type="entry name" value="THUMP DOMAIN CONTAINING PROTEIN 1-RELATED"/>
    <property type="match status" value="1"/>
</dbReference>
<feature type="region of interest" description="Disordered" evidence="2">
    <location>
        <begin position="61"/>
        <end position="81"/>
    </location>
</feature>
<keyword evidence="5" id="KW-1185">Reference proteome</keyword>
<evidence type="ECO:0000256" key="1">
    <source>
        <dbReference type="PROSITE-ProRule" id="PRU00529"/>
    </source>
</evidence>
<dbReference type="FunCoup" id="A0A0C9ZGN2">
    <property type="interactions" value="610"/>
</dbReference>
<reference evidence="5" key="2">
    <citation type="submission" date="2015-01" db="EMBL/GenBank/DDBJ databases">
        <title>Evolutionary Origins and Diversification of the Mycorrhizal Mutualists.</title>
        <authorList>
            <consortium name="DOE Joint Genome Institute"/>
            <consortium name="Mycorrhizal Genomics Consortium"/>
            <person name="Kohler A."/>
            <person name="Kuo A."/>
            <person name="Nagy L.G."/>
            <person name="Floudas D."/>
            <person name="Copeland A."/>
            <person name="Barry K.W."/>
            <person name="Cichocki N."/>
            <person name="Veneault-Fourrey C."/>
            <person name="LaButti K."/>
            <person name="Lindquist E.A."/>
            <person name="Lipzen A."/>
            <person name="Lundell T."/>
            <person name="Morin E."/>
            <person name="Murat C."/>
            <person name="Riley R."/>
            <person name="Ohm R."/>
            <person name="Sun H."/>
            <person name="Tunlid A."/>
            <person name="Henrissat B."/>
            <person name="Grigoriev I.V."/>
            <person name="Hibbett D.S."/>
            <person name="Martin F."/>
        </authorList>
    </citation>
    <scope>NUCLEOTIDE SEQUENCE [LARGE SCALE GENOMIC DNA]</scope>
    <source>
        <strain evidence="5">UH-Slu-Lm8-n1</strain>
    </source>
</reference>
<dbReference type="Proteomes" id="UP000054485">
    <property type="component" value="Unassembled WGS sequence"/>
</dbReference>
<organism evidence="4 5">
    <name type="scientific">Suillus luteus UH-Slu-Lm8-n1</name>
    <dbReference type="NCBI Taxonomy" id="930992"/>
    <lineage>
        <taxon>Eukaryota</taxon>
        <taxon>Fungi</taxon>
        <taxon>Dikarya</taxon>
        <taxon>Basidiomycota</taxon>
        <taxon>Agaricomycotina</taxon>
        <taxon>Agaricomycetes</taxon>
        <taxon>Agaricomycetidae</taxon>
        <taxon>Boletales</taxon>
        <taxon>Suillineae</taxon>
        <taxon>Suillaceae</taxon>
        <taxon>Suillus</taxon>
    </lineage>
</organism>
<dbReference type="InterPro" id="IPR004114">
    <property type="entry name" value="THUMP_dom"/>
</dbReference>
<dbReference type="Pfam" id="PF02926">
    <property type="entry name" value="THUMP"/>
    <property type="match status" value="1"/>
</dbReference>
<feature type="region of interest" description="Disordered" evidence="2">
    <location>
        <begin position="1"/>
        <end position="22"/>
    </location>
</feature>
<dbReference type="CDD" id="cd11717">
    <property type="entry name" value="THUMP_THUMPD1_like"/>
    <property type="match status" value="1"/>
</dbReference>
<dbReference type="STRING" id="930992.A0A0C9ZGN2"/>
<evidence type="ECO:0000313" key="5">
    <source>
        <dbReference type="Proteomes" id="UP000054485"/>
    </source>
</evidence>
<dbReference type="AlphaFoldDB" id="A0A0C9ZGN2"/>
<keyword evidence="1" id="KW-0694">RNA-binding</keyword>
<dbReference type="InParanoid" id="A0A0C9ZGN2"/>
<proteinExistence type="predicted"/>
<gene>
    <name evidence="4" type="ORF">CY34DRAFT_811230</name>
</gene>
<sequence length="298" mass="33649">MAEPSNTRKRKYRSDGVSPTWAKRTIEGPGIWATCVKGKEKGTVGELYDLFESLAADMWPVEGSARDRDDADPDEEGEEDLETQIAKEVAALKRPKVEKRFANCLTNTQCVIFISCKPPVDPVQLILQHIKNVHETGVTRTKYTHRLTPVSGTCVANLPELHSLCRRTVAEYCARHNHNNSESDGDGDGDGSPRARKYKIELRIRNHNTLTRMEIIQEVARCMPAGYIVDLDDPEVFVLVEVFKSTFGMSIVEDYYRFQKFNVMELANARNEVERFELGAGRVQNKDKIQQQDGSGDV</sequence>
<dbReference type="GO" id="GO:0006400">
    <property type="term" value="P:tRNA modification"/>
    <property type="evidence" value="ECO:0007669"/>
    <property type="project" value="InterPro"/>
</dbReference>
<dbReference type="PROSITE" id="PS51165">
    <property type="entry name" value="THUMP"/>
    <property type="match status" value="1"/>
</dbReference>
<evidence type="ECO:0000259" key="3">
    <source>
        <dbReference type="PROSITE" id="PS51165"/>
    </source>
</evidence>